<dbReference type="RefSeq" id="XP_014144238.1">
    <property type="nucleotide sequence ID" value="XM_014288763.1"/>
</dbReference>
<name>A0A0L0F104_9EUKA</name>
<dbReference type="GeneID" id="25917642"/>
<feature type="non-terminal residue" evidence="2">
    <location>
        <position position="1"/>
    </location>
</feature>
<dbReference type="EMBL" id="KQ251441">
    <property type="protein sequence ID" value="KNC70336.1"/>
    <property type="molecule type" value="Genomic_DNA"/>
</dbReference>
<reference evidence="2 3" key="1">
    <citation type="submission" date="2011-02" db="EMBL/GenBank/DDBJ databases">
        <title>The Genome Sequence of Sphaeroforma arctica JP610.</title>
        <authorList>
            <consortium name="The Broad Institute Genome Sequencing Platform"/>
            <person name="Russ C."/>
            <person name="Cuomo C."/>
            <person name="Young S.K."/>
            <person name="Zeng Q."/>
            <person name="Gargeya S."/>
            <person name="Alvarado L."/>
            <person name="Berlin A."/>
            <person name="Chapman S.B."/>
            <person name="Chen Z."/>
            <person name="Freedman E."/>
            <person name="Gellesch M."/>
            <person name="Goldberg J."/>
            <person name="Griggs A."/>
            <person name="Gujja S."/>
            <person name="Heilman E."/>
            <person name="Heiman D."/>
            <person name="Howarth C."/>
            <person name="Mehta T."/>
            <person name="Neiman D."/>
            <person name="Pearson M."/>
            <person name="Roberts A."/>
            <person name="Saif S."/>
            <person name="Shea T."/>
            <person name="Shenoy N."/>
            <person name="Sisk P."/>
            <person name="Stolte C."/>
            <person name="Sykes S."/>
            <person name="White J."/>
            <person name="Yandava C."/>
            <person name="Burger G."/>
            <person name="Gray M.W."/>
            <person name="Holland P.W.H."/>
            <person name="King N."/>
            <person name="Lang F.B.F."/>
            <person name="Roger A.J."/>
            <person name="Ruiz-Trillo I."/>
            <person name="Haas B."/>
            <person name="Nusbaum C."/>
            <person name="Birren B."/>
        </authorList>
    </citation>
    <scope>NUCLEOTIDE SEQUENCE [LARGE SCALE GENOMIC DNA]</scope>
    <source>
        <strain evidence="2 3">JP610</strain>
    </source>
</reference>
<feature type="region of interest" description="Disordered" evidence="1">
    <location>
        <begin position="35"/>
        <end position="73"/>
    </location>
</feature>
<dbReference type="AlphaFoldDB" id="A0A0L0F104"/>
<proteinExistence type="predicted"/>
<evidence type="ECO:0000313" key="2">
    <source>
        <dbReference type="EMBL" id="KNC70336.1"/>
    </source>
</evidence>
<dbReference type="Proteomes" id="UP000054560">
    <property type="component" value="Unassembled WGS sequence"/>
</dbReference>
<gene>
    <name evidence="2" type="ORF">SARC_17138</name>
</gene>
<sequence length="73" mass="8196">SLMEERVKLLPFWLPQMEKDIRKKPKQPKREKVIEYGGHDNSLQSDSVNNFNVGTNSGRSRSSTASGYGTVNG</sequence>
<protein>
    <submittedName>
        <fullName evidence="2">Uncharacterized protein</fullName>
    </submittedName>
</protein>
<evidence type="ECO:0000256" key="1">
    <source>
        <dbReference type="SAM" id="MobiDB-lite"/>
    </source>
</evidence>
<evidence type="ECO:0000313" key="3">
    <source>
        <dbReference type="Proteomes" id="UP000054560"/>
    </source>
</evidence>
<organism evidence="2 3">
    <name type="scientific">Sphaeroforma arctica JP610</name>
    <dbReference type="NCBI Taxonomy" id="667725"/>
    <lineage>
        <taxon>Eukaryota</taxon>
        <taxon>Ichthyosporea</taxon>
        <taxon>Ichthyophonida</taxon>
        <taxon>Sphaeroforma</taxon>
    </lineage>
</organism>
<keyword evidence="3" id="KW-1185">Reference proteome</keyword>
<feature type="compositionally biased region" description="Polar residues" evidence="1">
    <location>
        <begin position="41"/>
        <end position="73"/>
    </location>
</feature>
<dbReference type="OrthoDB" id="6493944at2759"/>
<accession>A0A0L0F104</accession>
<feature type="non-terminal residue" evidence="2">
    <location>
        <position position="73"/>
    </location>
</feature>